<comment type="caution">
    <text evidence="4">The sequence shown here is derived from an EMBL/GenBank/DDBJ whole genome shotgun (WGS) entry which is preliminary data.</text>
</comment>
<dbReference type="PANTHER" id="PTHR35369:SF2">
    <property type="entry name" value="BLR3025 PROTEIN"/>
    <property type="match status" value="1"/>
</dbReference>
<feature type="domain" description="UmuC" evidence="3">
    <location>
        <begin position="28"/>
        <end position="152"/>
    </location>
</feature>
<dbReference type="InterPro" id="IPR043502">
    <property type="entry name" value="DNA/RNA_pol_sf"/>
</dbReference>
<evidence type="ECO:0000313" key="4">
    <source>
        <dbReference type="EMBL" id="GAA2091614.1"/>
    </source>
</evidence>
<accession>A0ABP5I159</accession>
<dbReference type="Proteomes" id="UP001500984">
    <property type="component" value="Unassembled WGS sequence"/>
</dbReference>
<dbReference type="Pfam" id="PF00817">
    <property type="entry name" value="IMS"/>
    <property type="match status" value="1"/>
</dbReference>
<dbReference type="PROSITE" id="PS50173">
    <property type="entry name" value="UMUC"/>
    <property type="match status" value="1"/>
</dbReference>
<evidence type="ECO:0000313" key="5">
    <source>
        <dbReference type="Proteomes" id="UP001500984"/>
    </source>
</evidence>
<gene>
    <name evidence="4" type="ORF">GCM10009823_08870</name>
</gene>
<keyword evidence="1" id="KW-0227">DNA damage</keyword>
<dbReference type="PANTHER" id="PTHR35369">
    <property type="entry name" value="BLR3025 PROTEIN-RELATED"/>
    <property type="match status" value="1"/>
</dbReference>
<proteinExistence type="predicted"/>
<dbReference type="InterPro" id="IPR001126">
    <property type="entry name" value="UmuC"/>
</dbReference>
<feature type="region of interest" description="Disordered" evidence="2">
    <location>
        <begin position="326"/>
        <end position="347"/>
    </location>
</feature>
<reference evidence="5" key="1">
    <citation type="journal article" date="2019" name="Int. J. Syst. Evol. Microbiol.">
        <title>The Global Catalogue of Microorganisms (GCM) 10K type strain sequencing project: providing services to taxonomists for standard genome sequencing and annotation.</title>
        <authorList>
            <consortium name="The Broad Institute Genomics Platform"/>
            <consortium name="The Broad Institute Genome Sequencing Center for Infectious Disease"/>
            <person name="Wu L."/>
            <person name="Ma J."/>
        </authorList>
    </citation>
    <scope>NUCLEOTIDE SEQUENCE [LARGE SCALE GENOMIC DNA]</scope>
    <source>
        <strain evidence="5">JCM 15900</strain>
    </source>
</reference>
<dbReference type="RefSeq" id="WP_344335497.1">
    <property type="nucleotide sequence ID" value="NZ_BAAAPZ010000002.1"/>
</dbReference>
<protein>
    <submittedName>
        <fullName evidence="4">DNA polymerase Y family protein</fullName>
    </submittedName>
</protein>
<dbReference type="InterPro" id="IPR050356">
    <property type="entry name" value="SulA_CellDiv_inhibitor"/>
</dbReference>
<evidence type="ECO:0000259" key="3">
    <source>
        <dbReference type="PROSITE" id="PS50173"/>
    </source>
</evidence>
<name>A0ABP5I159_9MICO</name>
<sequence>MSRTLALVVPDWLAVAAAIEADLPPTAPVAVLRAGRLVSATAQARALGVERGMRARAARRLCPDLSLFPADPEREARHFASVTEVLTGAVARFTVLGAGAVGVPAESLRYAHADEAAAVEVLLESLTQDSGWEFLPGIADTVPAALLAAQRSHRVEPGGTPAFLAELPVSALEVLRVLDETVEEEELLALISVFVRLGLRTLGDLAALTGEDVSTRFGELGLRCRRLACGEETPAPPEHLRTVELCAAAALDPPTPRTDVLAFRARTAAAELFAAVRSRGLVCTQVTVRLQTPAGEENTRTWRLEEMEEARIADRVRWQAEGWRANVRRPGSRTQGPGGRAEGDGVDGDAAAVDEGIALLTLIAAELAAPLAAPRPLFGEGSGDDAVTHSLERLQGLFGPDAVRVPVLQGGRDPEETDLWTPWQQRPQPLRDPAAAWPGAVPRPHPTRVLRTPVELLDARGRDVVARPSGLDSAPELLRIPGVGARRVVGHSEVWAAEIAWPEPVERRYLSRLQVLCEDGSAYLLAREHGRWRLRGEYA</sequence>
<keyword evidence="5" id="KW-1185">Reference proteome</keyword>
<dbReference type="Gene3D" id="3.40.1170.60">
    <property type="match status" value="1"/>
</dbReference>
<evidence type="ECO:0000256" key="2">
    <source>
        <dbReference type="SAM" id="MobiDB-lite"/>
    </source>
</evidence>
<dbReference type="SUPFAM" id="SSF56672">
    <property type="entry name" value="DNA/RNA polymerases"/>
    <property type="match status" value="1"/>
</dbReference>
<evidence type="ECO:0000256" key="1">
    <source>
        <dbReference type="ARBA" id="ARBA00022763"/>
    </source>
</evidence>
<dbReference type="EMBL" id="BAAAPZ010000002">
    <property type="protein sequence ID" value="GAA2091614.1"/>
    <property type="molecule type" value="Genomic_DNA"/>
</dbReference>
<organism evidence="4 5">
    <name type="scientific">Brevibacterium salitolerans</name>
    <dbReference type="NCBI Taxonomy" id="1403566"/>
    <lineage>
        <taxon>Bacteria</taxon>
        <taxon>Bacillati</taxon>
        <taxon>Actinomycetota</taxon>
        <taxon>Actinomycetes</taxon>
        <taxon>Micrococcales</taxon>
        <taxon>Brevibacteriaceae</taxon>
        <taxon>Brevibacterium</taxon>
    </lineage>
</organism>